<gene>
    <name evidence="1" type="ORF">EJ02DRAFT_494961</name>
</gene>
<keyword evidence="2" id="KW-1185">Reference proteome</keyword>
<dbReference type="Proteomes" id="UP000800038">
    <property type="component" value="Unassembled WGS sequence"/>
</dbReference>
<accession>A0A6A5SLQ1</accession>
<evidence type="ECO:0000313" key="2">
    <source>
        <dbReference type="Proteomes" id="UP000800038"/>
    </source>
</evidence>
<organism evidence="1 2">
    <name type="scientific">Clathrospora elynae</name>
    <dbReference type="NCBI Taxonomy" id="706981"/>
    <lineage>
        <taxon>Eukaryota</taxon>
        <taxon>Fungi</taxon>
        <taxon>Dikarya</taxon>
        <taxon>Ascomycota</taxon>
        <taxon>Pezizomycotina</taxon>
        <taxon>Dothideomycetes</taxon>
        <taxon>Pleosporomycetidae</taxon>
        <taxon>Pleosporales</taxon>
        <taxon>Diademaceae</taxon>
        <taxon>Clathrospora</taxon>
    </lineage>
</organism>
<reference evidence="1" key="1">
    <citation type="journal article" date="2020" name="Stud. Mycol.">
        <title>101 Dothideomycetes genomes: a test case for predicting lifestyles and emergence of pathogens.</title>
        <authorList>
            <person name="Haridas S."/>
            <person name="Albert R."/>
            <person name="Binder M."/>
            <person name="Bloem J."/>
            <person name="Labutti K."/>
            <person name="Salamov A."/>
            <person name="Andreopoulos B."/>
            <person name="Baker S."/>
            <person name="Barry K."/>
            <person name="Bills G."/>
            <person name="Bluhm B."/>
            <person name="Cannon C."/>
            <person name="Castanera R."/>
            <person name="Culley D."/>
            <person name="Daum C."/>
            <person name="Ezra D."/>
            <person name="Gonzalez J."/>
            <person name="Henrissat B."/>
            <person name="Kuo A."/>
            <person name="Liang C."/>
            <person name="Lipzen A."/>
            <person name="Lutzoni F."/>
            <person name="Magnuson J."/>
            <person name="Mondo S."/>
            <person name="Nolan M."/>
            <person name="Ohm R."/>
            <person name="Pangilinan J."/>
            <person name="Park H.-J."/>
            <person name="Ramirez L."/>
            <person name="Alfaro M."/>
            <person name="Sun H."/>
            <person name="Tritt A."/>
            <person name="Yoshinaga Y."/>
            <person name="Zwiers L.-H."/>
            <person name="Turgeon B."/>
            <person name="Goodwin S."/>
            <person name="Spatafora J."/>
            <person name="Crous P."/>
            <person name="Grigoriev I."/>
        </authorList>
    </citation>
    <scope>NUCLEOTIDE SEQUENCE</scope>
    <source>
        <strain evidence="1">CBS 161.51</strain>
    </source>
</reference>
<dbReference type="AlphaFoldDB" id="A0A6A5SLQ1"/>
<proteinExistence type="predicted"/>
<evidence type="ECO:0000313" key="1">
    <source>
        <dbReference type="EMBL" id="KAF1940369.1"/>
    </source>
</evidence>
<name>A0A6A5SLQ1_9PLEO</name>
<dbReference type="EMBL" id="ML976064">
    <property type="protein sequence ID" value="KAF1940369.1"/>
    <property type="molecule type" value="Genomic_DNA"/>
</dbReference>
<dbReference type="OrthoDB" id="3795213at2759"/>
<protein>
    <submittedName>
        <fullName evidence="1">Uncharacterized protein</fullName>
    </submittedName>
</protein>
<feature type="non-terminal residue" evidence="1">
    <location>
        <position position="1"/>
    </location>
</feature>
<sequence>LFWKAWVSTFRPPLILKAFEATGILPLDPDVILKRFTNISPTDQSSWESSVSTLSASDWRKIERLLQVVANGSRTKHTQKLSQTIHSMSVNQQLLQHENEGLREALSIKRC</sequence>